<protein>
    <submittedName>
        <fullName evidence="1">Uncharacterized protein</fullName>
    </submittedName>
</protein>
<gene>
    <name evidence="1" type="ORF">BDY19DRAFT_888071</name>
</gene>
<dbReference type="EMBL" id="MU274908">
    <property type="protein sequence ID" value="KAI0090100.1"/>
    <property type="molecule type" value="Genomic_DNA"/>
</dbReference>
<proteinExistence type="predicted"/>
<evidence type="ECO:0000313" key="1">
    <source>
        <dbReference type="EMBL" id="KAI0090100.1"/>
    </source>
</evidence>
<evidence type="ECO:0000313" key="2">
    <source>
        <dbReference type="Proteomes" id="UP001055072"/>
    </source>
</evidence>
<dbReference type="Proteomes" id="UP001055072">
    <property type="component" value="Unassembled WGS sequence"/>
</dbReference>
<keyword evidence="2" id="KW-1185">Reference proteome</keyword>
<organism evidence="1 2">
    <name type="scientific">Irpex rosettiformis</name>
    <dbReference type="NCBI Taxonomy" id="378272"/>
    <lineage>
        <taxon>Eukaryota</taxon>
        <taxon>Fungi</taxon>
        <taxon>Dikarya</taxon>
        <taxon>Basidiomycota</taxon>
        <taxon>Agaricomycotina</taxon>
        <taxon>Agaricomycetes</taxon>
        <taxon>Polyporales</taxon>
        <taxon>Irpicaceae</taxon>
        <taxon>Irpex</taxon>
    </lineage>
</organism>
<name>A0ACB8U807_9APHY</name>
<comment type="caution">
    <text evidence="1">The sequence shown here is derived from an EMBL/GenBank/DDBJ whole genome shotgun (WGS) entry which is preliminary data.</text>
</comment>
<sequence>MSRPGYVIKPKEPTVLAGQSEYVLDGNDLMISTRVDTSHIVPGPIDLERFNDALARTLSVFPTHAGRLQRPSDGKGHWKASIYYILLTNDGVPVTVVERDDRTEVPSDSIVQSPWTLTNGVNIVKYLDYGLTEPVMNVTIIRFTKTGSTSIGLSAMHFMGDGFVILHFARTLSQYYQGLELLDPPPSYNHERVSLESVDTTAYAGMPFPGVKHVYSMRETMPHNKPGRIVPVQLTLRIEGSQIKQAHAVAQAQIREKDPTAFLSRQDVLVALLVYSLSHAEPDISPIQSITSLTRGMASTPSHTIGNALLWIPTEPARDFVSETIATIALRVRQSLAKARDPGYITAFNAVHAQKLEAIGNAELGRDLIMRPGDMVINSTWKFDWTSAHFGYPGQTRFYHTLINGPRFVKFFRPNPTLLPDGTWKPSSPDDVEINLFLPNEVKERFKEIISQEVKNLGVVGSIDFIE</sequence>
<reference evidence="1" key="1">
    <citation type="journal article" date="2021" name="Environ. Microbiol.">
        <title>Gene family expansions and transcriptome signatures uncover fungal adaptations to wood decay.</title>
        <authorList>
            <person name="Hage H."/>
            <person name="Miyauchi S."/>
            <person name="Viragh M."/>
            <person name="Drula E."/>
            <person name="Min B."/>
            <person name="Chaduli D."/>
            <person name="Navarro D."/>
            <person name="Favel A."/>
            <person name="Norest M."/>
            <person name="Lesage-Meessen L."/>
            <person name="Balint B."/>
            <person name="Merenyi Z."/>
            <person name="de Eugenio L."/>
            <person name="Morin E."/>
            <person name="Martinez A.T."/>
            <person name="Baldrian P."/>
            <person name="Stursova M."/>
            <person name="Martinez M.J."/>
            <person name="Novotny C."/>
            <person name="Magnuson J.K."/>
            <person name="Spatafora J.W."/>
            <person name="Maurice S."/>
            <person name="Pangilinan J."/>
            <person name="Andreopoulos W."/>
            <person name="LaButti K."/>
            <person name="Hundley H."/>
            <person name="Na H."/>
            <person name="Kuo A."/>
            <person name="Barry K."/>
            <person name="Lipzen A."/>
            <person name="Henrissat B."/>
            <person name="Riley R."/>
            <person name="Ahrendt S."/>
            <person name="Nagy L.G."/>
            <person name="Grigoriev I.V."/>
            <person name="Martin F."/>
            <person name="Rosso M.N."/>
        </authorList>
    </citation>
    <scope>NUCLEOTIDE SEQUENCE</scope>
    <source>
        <strain evidence="1">CBS 384.51</strain>
    </source>
</reference>
<accession>A0ACB8U807</accession>